<comment type="caution">
    <text evidence="7">The sequence shown here is derived from an EMBL/GenBank/DDBJ whole genome shotgun (WGS) entry which is preliminary data.</text>
</comment>
<evidence type="ECO:0000256" key="3">
    <source>
        <dbReference type="ARBA" id="ARBA00022490"/>
    </source>
</evidence>
<feature type="compositionally biased region" description="Polar residues" evidence="6">
    <location>
        <begin position="274"/>
        <end position="291"/>
    </location>
</feature>
<feature type="compositionally biased region" description="Low complexity" evidence="6">
    <location>
        <begin position="89"/>
        <end position="116"/>
    </location>
</feature>
<dbReference type="OrthoDB" id="21128at2759"/>
<feature type="compositionally biased region" description="Pro residues" evidence="6">
    <location>
        <begin position="871"/>
        <end position="897"/>
    </location>
</feature>
<dbReference type="Proteomes" id="UP000308730">
    <property type="component" value="Unassembled WGS sequence"/>
</dbReference>
<evidence type="ECO:0000256" key="4">
    <source>
        <dbReference type="ARBA" id="ARBA00022574"/>
    </source>
</evidence>
<keyword evidence="3" id="KW-0963">Cytoplasm</keyword>
<gene>
    <name evidence="7" type="ORF">EUX98_g1193</name>
</gene>
<feature type="compositionally biased region" description="Basic and acidic residues" evidence="6">
    <location>
        <begin position="912"/>
        <end position="921"/>
    </location>
</feature>
<feature type="compositionally biased region" description="Low complexity" evidence="6">
    <location>
        <begin position="854"/>
        <end position="870"/>
    </location>
</feature>
<feature type="compositionally biased region" description="Low complexity" evidence="6">
    <location>
        <begin position="340"/>
        <end position="350"/>
    </location>
</feature>
<feature type="region of interest" description="Disordered" evidence="6">
    <location>
        <begin position="854"/>
        <end position="950"/>
    </location>
</feature>
<dbReference type="InterPro" id="IPR044938">
    <property type="entry name" value="EDC4_C_sf"/>
</dbReference>
<feature type="compositionally biased region" description="Low complexity" evidence="6">
    <location>
        <begin position="1210"/>
        <end position="1235"/>
    </location>
</feature>
<dbReference type="GO" id="GO:0031087">
    <property type="term" value="P:deadenylation-independent decapping of nuclear-transcribed mRNA"/>
    <property type="evidence" value="ECO:0007669"/>
    <property type="project" value="InterPro"/>
</dbReference>
<dbReference type="InterPro" id="IPR045152">
    <property type="entry name" value="EDC4-like"/>
</dbReference>
<dbReference type="Gene3D" id="2.130.10.10">
    <property type="entry name" value="YVTN repeat-like/Quinoprotein amine dehydrogenase"/>
    <property type="match status" value="1"/>
</dbReference>
<dbReference type="PANTHER" id="PTHR15598:SF5">
    <property type="entry name" value="ENHANCER OF MRNA-DECAPPING PROTEIN 4"/>
    <property type="match status" value="1"/>
</dbReference>
<feature type="compositionally biased region" description="Basic and acidic residues" evidence="6">
    <location>
        <begin position="930"/>
        <end position="947"/>
    </location>
</feature>
<feature type="region of interest" description="Disordered" evidence="6">
    <location>
        <begin position="1180"/>
        <end position="1267"/>
    </location>
</feature>
<feature type="compositionally biased region" description="Polar residues" evidence="6">
    <location>
        <begin position="233"/>
        <end position="246"/>
    </location>
</feature>
<feature type="compositionally biased region" description="Low complexity" evidence="6">
    <location>
        <begin position="130"/>
        <end position="152"/>
    </location>
</feature>
<feature type="compositionally biased region" description="Pro residues" evidence="6">
    <location>
        <begin position="327"/>
        <end position="339"/>
    </location>
</feature>
<keyword evidence="5" id="KW-0677">Repeat</keyword>
<evidence type="ECO:0000256" key="5">
    <source>
        <dbReference type="ARBA" id="ARBA00022737"/>
    </source>
</evidence>
<dbReference type="Gene3D" id="1.10.220.100">
    <property type="entry name" value="conserved c-terminal region of ge- 1"/>
    <property type="match status" value="1"/>
</dbReference>
<dbReference type="SUPFAM" id="SSF50978">
    <property type="entry name" value="WD40 repeat-like"/>
    <property type="match status" value="1"/>
</dbReference>
<comment type="similarity">
    <text evidence="2">Belongs to the WD repeat EDC4 family.</text>
</comment>
<reference evidence="7 8" key="1">
    <citation type="submission" date="2019-02" db="EMBL/GenBank/DDBJ databases">
        <title>Genome sequencing of the rare red list fungi Antrodiella citrinella (Flaviporus citrinellus).</title>
        <authorList>
            <person name="Buettner E."/>
            <person name="Kellner H."/>
        </authorList>
    </citation>
    <scope>NUCLEOTIDE SEQUENCE [LARGE SCALE GENOMIC DNA]</scope>
    <source>
        <strain evidence="7 8">DSM 108506</strain>
    </source>
</reference>
<accession>A0A4S4N507</accession>
<dbReference type="InterPro" id="IPR036322">
    <property type="entry name" value="WD40_repeat_dom_sf"/>
</dbReference>
<sequence length="1415" mass="152978">MDPINNRDNLFSRGPSPPPQQHQQFHQGPPLQNNAQHVSPTQSIRELAQAPAATHLDHLFHNLTLPHQRQPSPHPSIVNNNVYAGPQEGPASGPATPASNAAGSSASAGSASNPTTDRQNALLSLLGSVTPQTNVHQPQPNNPQPSTNQAPPQQVPTPPGSAPRAGPSNSESQGKILLEQLMSGSGSKFGPDPAVAAAATHPLPGSGGPSPTYLSTLPDSHHDAGENYGGESTYASQSHENSEPFTQSGQDQQQQPPSPRRSMFEFVSPFDALTGSSLQPKRKPAQTQTSHVAGGSEDSWNSSAAVDPKRKSVENLMDQLTRGQAPMAPPPAQAPPVNPYDPYSPSDDPPLSQEPFLTRASRPLPPQPAQATSSPRSSPPKIPLAQRQQRRSADSPMGAPQGSYGSPSPNKDGSPHPSPAAAYRQPRNVPAKAKPTFNSQPQSIVFDVSQSLEEIQAPRDAVKSTAIALVRVDSTFLPGTTIGATHWVAYAMTKGRVRVISRSSGDRTLLQLPPLFAPTASVTDMSVHGNRLAGVTSDGGFVVWELPEVIRDDVPGVIALCVLPAQEYEPLRSVKWHPQKSDLVAVASDTNIYFVNIADAAHIFGGEPIPQAELHRVAQIFSVPSPIIAFDYDLPRSAIATISEDSTLTMWNIRDKLPFWSAKVRGDEIPSSLTFVEGGVVVGRKHGTIFQLLPIMGRNVLSTIKFVNGSREDADMFGHANYDSRIQTLWIANNRRDSMIAFKINFDVSTPSPGGEDNARGAYFEQVVEFVGPKPTIHFVILTADADPNGDEAHAACVAAKVPIGELALVAFSVHSTGVDQVLIRKEWFTSALSTMPSKIPQYTLPAIQPVVPEPKQQRQPLQQQQQQPIPQFPPGPPPPLVAAAPVPLPLAPPRIKTPPSDNFNDTEEAREDGRNVEGKGKGQKGRNVGWKDKEESSSQKDVKGKGIDNSMNEPLGVALTKEMRKVEENIHTRIGRLISKELDKQHQRLEDARANEQAADFVRQEKILKLISMELTKNTTRVVEQAVKAEVQNSVLPSLENIMKNEVKTALNLHIGKGLADAMKQNLPNEIEKLLLRPEISAHMAGTFSSVVTPIVERQVKDSIQKTLIPAYTQQSSALHQELSREIHGEILNLKKEVISWQSEALRGQESLIRELEQSVRLLADQVKYLSLAQSTTAAAATLNRSSPAPSTSGNLGNGYRHNLPLAAQVPQSYTQPQTQQHTYAPPPQQQQQQLSYGPWITPGNIAAPQASHPAAPPPVPSQSQLLRTTPPLAQSEEWDDTYLAVLGSQDSRQLRELLARSNPDLIMPLGGGGPLSQAVVLTLVHRLSQLIGEVPPSDESFKSSLWWLQRAATVLNTSDPLISPYVSRVMPSVQGMLNTTKQRLAILPGGPLMDTARAVSDIQDQLSRKPLSH</sequence>
<keyword evidence="8" id="KW-1185">Reference proteome</keyword>
<dbReference type="EMBL" id="SGPM01000012">
    <property type="protein sequence ID" value="THH32998.1"/>
    <property type="molecule type" value="Genomic_DNA"/>
</dbReference>
<comment type="subcellular location">
    <subcellularLocation>
        <location evidence="1">Cytoplasm</location>
        <location evidence="1">P-body</location>
    </subcellularLocation>
</comment>
<feature type="compositionally biased region" description="Low complexity" evidence="6">
    <location>
        <begin position="21"/>
        <end position="32"/>
    </location>
</feature>
<dbReference type="PANTHER" id="PTHR15598">
    <property type="entry name" value="ENHANCER OF MRNA-DECAPPING PROTEIN 4"/>
    <property type="match status" value="1"/>
</dbReference>
<proteinExistence type="inferred from homology"/>
<dbReference type="InterPro" id="IPR015943">
    <property type="entry name" value="WD40/YVTN_repeat-like_dom_sf"/>
</dbReference>
<feature type="compositionally biased region" description="Polar residues" evidence="6">
    <location>
        <begin position="65"/>
        <end position="82"/>
    </location>
</feature>
<dbReference type="GO" id="GO:0000932">
    <property type="term" value="C:P-body"/>
    <property type="evidence" value="ECO:0007669"/>
    <property type="project" value="UniProtKB-SubCell"/>
</dbReference>
<keyword evidence="4" id="KW-0853">WD repeat</keyword>
<evidence type="ECO:0000313" key="7">
    <source>
        <dbReference type="EMBL" id="THH32998.1"/>
    </source>
</evidence>
<evidence type="ECO:0000256" key="1">
    <source>
        <dbReference type="ARBA" id="ARBA00004201"/>
    </source>
</evidence>
<name>A0A4S4N507_9APHY</name>
<organism evidence="7 8">
    <name type="scientific">Antrodiella citrinella</name>
    <dbReference type="NCBI Taxonomy" id="2447956"/>
    <lineage>
        <taxon>Eukaryota</taxon>
        <taxon>Fungi</taxon>
        <taxon>Dikarya</taxon>
        <taxon>Basidiomycota</taxon>
        <taxon>Agaricomycotina</taxon>
        <taxon>Agaricomycetes</taxon>
        <taxon>Polyporales</taxon>
        <taxon>Steccherinaceae</taxon>
        <taxon>Antrodiella</taxon>
    </lineage>
</organism>
<evidence type="ECO:0008006" key="9">
    <source>
        <dbReference type="Google" id="ProtNLM"/>
    </source>
</evidence>
<feature type="compositionally biased region" description="Polar residues" evidence="6">
    <location>
        <begin position="33"/>
        <end position="44"/>
    </location>
</feature>
<evidence type="ECO:0000256" key="6">
    <source>
        <dbReference type="SAM" id="MobiDB-lite"/>
    </source>
</evidence>
<evidence type="ECO:0000313" key="8">
    <source>
        <dbReference type="Proteomes" id="UP000308730"/>
    </source>
</evidence>
<evidence type="ECO:0000256" key="2">
    <source>
        <dbReference type="ARBA" id="ARBA00009639"/>
    </source>
</evidence>
<protein>
    <recommendedName>
        <fullName evidence="9">Enhancer of mRNA-decapping protein 4 WD40 repeat region domain-containing protein</fullName>
    </recommendedName>
</protein>
<feature type="region of interest" description="Disordered" evidence="6">
    <location>
        <begin position="1"/>
        <end position="423"/>
    </location>
</feature>
<feature type="compositionally biased region" description="Polar residues" evidence="6">
    <location>
        <begin position="1185"/>
        <end position="1196"/>
    </location>
</feature>